<dbReference type="GO" id="GO:0007204">
    <property type="term" value="P:positive regulation of cytosolic calcium ion concentration"/>
    <property type="evidence" value="ECO:0007669"/>
    <property type="project" value="TreeGrafter"/>
</dbReference>
<dbReference type="GO" id="GO:0005886">
    <property type="term" value="C:plasma membrane"/>
    <property type="evidence" value="ECO:0007669"/>
    <property type="project" value="UniProtKB-SubCell"/>
</dbReference>
<dbReference type="AlphaFoldDB" id="A0A8C6P6V0"/>
<dbReference type="RefSeq" id="XP_015802078.1">
    <property type="nucleotide sequence ID" value="XM_015946592.3"/>
</dbReference>
<evidence type="ECO:0000256" key="10">
    <source>
        <dbReference type="ARBA" id="ARBA00023224"/>
    </source>
</evidence>
<keyword evidence="2" id="KW-1003">Cell membrane</keyword>
<feature type="transmembrane region" description="Helical" evidence="14">
    <location>
        <begin position="189"/>
        <end position="210"/>
    </location>
</feature>
<dbReference type="GO" id="GO:0007200">
    <property type="term" value="P:phospholipase C-activating G protein-coupled receptor signaling pathway"/>
    <property type="evidence" value="ECO:0007669"/>
    <property type="project" value="TreeGrafter"/>
</dbReference>
<dbReference type="GO" id="GO:0055113">
    <property type="term" value="P:epiboly involved in gastrulation with mouth forming second"/>
    <property type="evidence" value="ECO:0007669"/>
    <property type="project" value="Ensembl"/>
</dbReference>
<proteinExistence type="inferred from homology"/>
<dbReference type="InterPro" id="IPR000826">
    <property type="entry name" value="Formyl_rcpt-rel"/>
</dbReference>
<comment type="similarity">
    <text evidence="11">Belongs to the chemokine-like receptor (CMKLR) family.</text>
</comment>
<evidence type="ECO:0000256" key="4">
    <source>
        <dbReference type="ARBA" id="ARBA00022692"/>
    </source>
</evidence>
<feature type="transmembrane region" description="Helical" evidence="14">
    <location>
        <begin position="278"/>
        <end position="298"/>
    </location>
</feature>
<evidence type="ECO:0000256" key="2">
    <source>
        <dbReference type="ARBA" id="ARBA00022475"/>
    </source>
</evidence>
<evidence type="ECO:0000256" key="3">
    <source>
        <dbReference type="ARBA" id="ARBA00022553"/>
    </source>
</evidence>
<dbReference type="Gene3D" id="1.20.1070.10">
    <property type="entry name" value="Rhodopsin 7-helix transmembrane proteins"/>
    <property type="match status" value="1"/>
</dbReference>
<evidence type="ECO:0000256" key="12">
    <source>
        <dbReference type="RuleBase" id="RU000688"/>
    </source>
</evidence>
<dbReference type="GO" id="GO:0004875">
    <property type="term" value="F:complement receptor activity"/>
    <property type="evidence" value="ECO:0007669"/>
    <property type="project" value="TreeGrafter"/>
</dbReference>
<organism evidence="17 18">
    <name type="scientific">Nothobranchius furzeri</name>
    <name type="common">Turquoise killifish</name>
    <dbReference type="NCBI Taxonomy" id="105023"/>
    <lineage>
        <taxon>Eukaryota</taxon>
        <taxon>Metazoa</taxon>
        <taxon>Chordata</taxon>
        <taxon>Craniata</taxon>
        <taxon>Vertebrata</taxon>
        <taxon>Euteleostomi</taxon>
        <taxon>Actinopterygii</taxon>
        <taxon>Neopterygii</taxon>
        <taxon>Teleostei</taxon>
        <taxon>Neoteleostei</taxon>
        <taxon>Acanthomorphata</taxon>
        <taxon>Ovalentaria</taxon>
        <taxon>Atherinomorphae</taxon>
        <taxon>Cyprinodontiformes</taxon>
        <taxon>Nothobranchiidae</taxon>
        <taxon>Nothobranchius</taxon>
    </lineage>
</organism>
<dbReference type="PROSITE" id="PS00237">
    <property type="entry name" value="G_PROTEIN_RECEP_F1_1"/>
    <property type="match status" value="1"/>
</dbReference>
<comment type="similarity">
    <text evidence="12">Belongs to the G-protein coupled receptor 1 family.</text>
</comment>
<feature type="domain" description="G-protein coupled receptors family 1 profile" evidence="15">
    <location>
        <begin position="40"/>
        <end position="290"/>
    </location>
</feature>
<sequence length="379" mass="42062">MNTTSFPQSSSPGSGSLPVSTSARVGIAILTVAFVLGFPGNMFVVWSVLCRVKKRSVTCLLVLNLALADAFVLLSAPLFLRYLARMDWEFGTAACKLVHYLSSVNMYVSIYLICLMSMDRWLAVTRPFLSQRMRTKRSLLVLLLGVWMLAFLLSVPMPFYRSNVKVIKNNFTLRLCMPYHWRSVGHRSFQYLFETIMGCLVPFSLISTCYSSVICRLQSAKFHRRGKGSRLILMIICAFALFWLPYHIVNIIEVVGLLEDSESVTGAALTARPNVTAFAYFSSAVNPLLYVFAGSSHIRQAGLSFMGRLFEATNSESRTSSVTRSGRSGSSPDETSVLQTLSVKLGKPFKGKDKERSCSVAGNETNVPELKTLATVEQL</sequence>
<reference evidence="17" key="3">
    <citation type="submission" date="2025-05" db="UniProtKB">
        <authorList>
            <consortium name="Ensembl"/>
        </authorList>
    </citation>
    <scope>IDENTIFICATION</scope>
</reference>
<dbReference type="FunFam" id="1.20.1070.10:FF:000109">
    <property type="entry name" value="Leukotriene B4 receptor"/>
    <property type="match status" value="1"/>
</dbReference>
<feature type="transmembrane region" description="Helical" evidence="14">
    <location>
        <begin position="100"/>
        <end position="118"/>
    </location>
</feature>
<evidence type="ECO:0000256" key="5">
    <source>
        <dbReference type="ARBA" id="ARBA00022989"/>
    </source>
</evidence>
<dbReference type="GeneID" id="107377157"/>
<accession>A0A8C6P6V0</accession>
<dbReference type="EMBL" id="JAAVVJ010000009">
    <property type="protein sequence ID" value="KAF7214617.1"/>
    <property type="molecule type" value="Genomic_DNA"/>
</dbReference>
<feature type="transmembrane region" description="Helical" evidence="14">
    <location>
        <begin position="25"/>
        <end position="49"/>
    </location>
</feature>
<dbReference type="GO" id="GO:0001632">
    <property type="term" value="F:leukotriene B4 receptor activity"/>
    <property type="evidence" value="ECO:0007669"/>
    <property type="project" value="Ensembl"/>
</dbReference>
<dbReference type="Proteomes" id="UP000822369">
    <property type="component" value="Chromosome 9"/>
</dbReference>
<feature type="region of interest" description="Disordered" evidence="13">
    <location>
        <begin position="317"/>
        <end position="336"/>
    </location>
</feature>
<evidence type="ECO:0000313" key="17">
    <source>
        <dbReference type="Ensembl" id="ENSNFUP00015039152.1"/>
    </source>
</evidence>
<evidence type="ECO:0000256" key="1">
    <source>
        <dbReference type="ARBA" id="ARBA00004651"/>
    </source>
</evidence>
<feature type="transmembrane region" description="Helical" evidence="14">
    <location>
        <begin position="61"/>
        <end position="80"/>
    </location>
</feature>
<evidence type="ECO:0000256" key="14">
    <source>
        <dbReference type="SAM" id="Phobius"/>
    </source>
</evidence>
<dbReference type="CDD" id="cd15121">
    <property type="entry name" value="7tmA_LTB4R1"/>
    <property type="match status" value="1"/>
</dbReference>
<dbReference type="InterPro" id="IPR003981">
    <property type="entry name" value="Leukotriene_B4_rcpt"/>
</dbReference>
<keyword evidence="7 14" id="KW-0472">Membrane</keyword>
<evidence type="ECO:0000259" key="15">
    <source>
        <dbReference type="PROSITE" id="PS50262"/>
    </source>
</evidence>
<keyword evidence="3" id="KW-0597">Phosphoprotein</keyword>
<dbReference type="KEGG" id="nfu:107377157"/>
<keyword evidence="18" id="KW-1185">Reference proteome</keyword>
<name>A0A8C6P6V0_NOTFU</name>
<dbReference type="PRINTS" id="PR01476">
    <property type="entry name" value="LTBRECEPTOR"/>
</dbReference>
<dbReference type="PRINTS" id="PR00237">
    <property type="entry name" value="GPCRRHODOPSN"/>
</dbReference>
<keyword evidence="9" id="KW-0325">Glycoprotein</keyword>
<evidence type="ECO:0000313" key="18">
    <source>
        <dbReference type="Proteomes" id="UP000694548"/>
    </source>
</evidence>
<gene>
    <name evidence="17" type="primary">LTB4R</name>
    <name evidence="16" type="ORF">G4P62_003938</name>
</gene>
<keyword evidence="8 12" id="KW-0675">Receptor</keyword>
<evidence type="ECO:0000256" key="7">
    <source>
        <dbReference type="ARBA" id="ARBA00023136"/>
    </source>
</evidence>
<comment type="subcellular location">
    <subcellularLocation>
        <location evidence="1">Cell membrane</location>
        <topology evidence="1">Multi-pass membrane protein</topology>
    </subcellularLocation>
</comment>
<dbReference type="OrthoDB" id="5959154at2759"/>
<dbReference type="Ensembl" id="ENSNFUT00015040872.1">
    <property type="protein sequence ID" value="ENSNFUP00015039152.1"/>
    <property type="gene ID" value="ENSNFUG00015018877.1"/>
</dbReference>
<protein>
    <submittedName>
        <fullName evidence="16 17">Leukotriene B4 receptor</fullName>
    </submittedName>
</protein>
<evidence type="ECO:0000313" key="16">
    <source>
        <dbReference type="EMBL" id="KAF7214617.1"/>
    </source>
</evidence>
<dbReference type="PANTHER" id="PTHR24225:SF72">
    <property type="entry name" value="G-PROTEIN COUPLED RECEPTORS FAMILY 1 PROFILE DOMAIN-CONTAINING PROTEIN-RELATED"/>
    <property type="match status" value="1"/>
</dbReference>
<evidence type="ECO:0000256" key="11">
    <source>
        <dbReference type="ARBA" id="ARBA00025736"/>
    </source>
</evidence>
<evidence type="ECO:0000256" key="13">
    <source>
        <dbReference type="SAM" id="MobiDB-lite"/>
    </source>
</evidence>
<reference evidence="17" key="1">
    <citation type="submission" date="2014-08" db="EMBL/GenBank/DDBJ databases">
        <authorList>
            <person name="Senf B."/>
            <person name="Petzold A."/>
            <person name="Downie B.R."/>
            <person name="Koch P."/>
            <person name="Platzer M."/>
        </authorList>
    </citation>
    <scope>NUCLEOTIDE SEQUENCE [LARGE SCALE GENOMIC DNA]</scope>
    <source>
        <strain evidence="17">GRZ</strain>
    </source>
</reference>
<keyword evidence="5 14" id="KW-1133">Transmembrane helix</keyword>
<dbReference type="GO" id="GO:0009986">
    <property type="term" value="C:cell surface"/>
    <property type="evidence" value="ECO:0007669"/>
    <property type="project" value="Ensembl"/>
</dbReference>
<dbReference type="Pfam" id="PF00001">
    <property type="entry name" value="7tm_1"/>
    <property type="match status" value="1"/>
</dbReference>
<dbReference type="InterPro" id="IPR000276">
    <property type="entry name" value="GPCR_Rhodpsn"/>
</dbReference>
<feature type="compositionally biased region" description="Low complexity" evidence="13">
    <location>
        <begin position="317"/>
        <end position="331"/>
    </location>
</feature>
<keyword evidence="10 12" id="KW-0807">Transducer</keyword>
<dbReference type="Proteomes" id="UP000694548">
    <property type="component" value="Chromosome sgr04"/>
</dbReference>
<dbReference type="PANTHER" id="PTHR24225">
    <property type="entry name" value="CHEMOTACTIC RECEPTOR"/>
    <property type="match status" value="1"/>
</dbReference>
<evidence type="ECO:0000256" key="9">
    <source>
        <dbReference type="ARBA" id="ARBA00023180"/>
    </source>
</evidence>
<dbReference type="GO" id="GO:0006954">
    <property type="term" value="P:inflammatory response"/>
    <property type="evidence" value="ECO:0007669"/>
    <property type="project" value="TreeGrafter"/>
</dbReference>
<dbReference type="PROSITE" id="PS50262">
    <property type="entry name" value="G_PROTEIN_RECEP_F1_2"/>
    <property type="match status" value="1"/>
</dbReference>
<reference evidence="16" key="2">
    <citation type="submission" date="2020-03" db="EMBL/GenBank/DDBJ databases">
        <title>Intra-Species Differences in Population Size shape Life History and Genome Evolution.</title>
        <authorList>
            <person name="Willemsen D."/>
            <person name="Cui R."/>
            <person name="Valenzano D.R."/>
        </authorList>
    </citation>
    <scope>NUCLEOTIDE SEQUENCE</scope>
    <source>
        <strain evidence="16">GRZ</strain>
        <tissue evidence="16">Whole</tissue>
    </source>
</reference>
<dbReference type="InterPro" id="IPR017452">
    <property type="entry name" value="GPCR_Rhodpsn_7TM"/>
</dbReference>
<dbReference type="SUPFAM" id="SSF81321">
    <property type="entry name" value="Family A G protein-coupled receptor-like"/>
    <property type="match status" value="1"/>
</dbReference>
<keyword evidence="6 12" id="KW-0297">G-protein coupled receptor</keyword>
<feature type="transmembrane region" description="Helical" evidence="14">
    <location>
        <begin position="231"/>
        <end position="258"/>
    </location>
</feature>
<dbReference type="OMA" id="QRMRTKR"/>
<dbReference type="GeneTree" id="ENSGT00950000182966"/>
<evidence type="ECO:0000256" key="8">
    <source>
        <dbReference type="ARBA" id="ARBA00023170"/>
    </source>
</evidence>
<feature type="transmembrane region" description="Helical" evidence="14">
    <location>
        <begin position="139"/>
        <end position="160"/>
    </location>
</feature>
<keyword evidence="4 12" id="KW-0812">Transmembrane</keyword>
<evidence type="ECO:0000256" key="6">
    <source>
        <dbReference type="ARBA" id="ARBA00023040"/>
    </source>
</evidence>